<sequence length="440" mass="47404">MGYSRRMSLTSRARPRPDLSGSAEAPVVSPGNRLGWLDLLRGVAALTIAGEHFVQMVVPELYARVTHRFDVASFGVFLFFLVSGYIVPASLERRGSVRGFWISRFFRIYPLCLVVVLVGIGVWAAGAYTALSPVSPFPAKHPAVAALANLTMLHDFVGVGGSLFVMWTLSYEMVFYLLVAGLFVLGLHRRSAEISAGLALIGALAAGLFPVLLFSRDLHNTEVTVAVSAAAMAVGLTCLLSRRRALSVTGAVLLAGLALVLVTVNGRMPGWFGLSILATMFGGTAIYRAEQGQISRRKCAAACVVALGAVVAAGACWDEHARMTHHVQWQWVAAMLATWAAFGLGMLLRGRTVPRFLTWLGSVSYSIYLVHAVLLCVLLWLISPTAVRDIPLWSRFGIGIVFIAVVLAVSQLTFTVVERPAQRLGRRVTALVERRANGGA</sequence>
<proteinExistence type="predicted"/>
<keyword evidence="2" id="KW-0812">Transmembrane</keyword>
<feature type="transmembrane region" description="Helical" evidence="2">
    <location>
        <begin position="329"/>
        <end position="348"/>
    </location>
</feature>
<feature type="domain" description="Acyltransferase 3" evidence="3">
    <location>
        <begin position="35"/>
        <end position="411"/>
    </location>
</feature>
<organism evidence="4 5">
    <name type="scientific">Kitasatospora arboriphila</name>
    <dbReference type="NCBI Taxonomy" id="258052"/>
    <lineage>
        <taxon>Bacteria</taxon>
        <taxon>Bacillati</taxon>
        <taxon>Actinomycetota</taxon>
        <taxon>Actinomycetes</taxon>
        <taxon>Kitasatosporales</taxon>
        <taxon>Streptomycetaceae</taxon>
        <taxon>Kitasatospora</taxon>
    </lineage>
</organism>
<accession>A0ABP4DU76</accession>
<feature type="transmembrane region" description="Helical" evidence="2">
    <location>
        <begin position="221"/>
        <end position="240"/>
    </location>
</feature>
<dbReference type="Pfam" id="PF01757">
    <property type="entry name" value="Acyl_transf_3"/>
    <property type="match status" value="1"/>
</dbReference>
<keyword evidence="2" id="KW-1133">Transmembrane helix</keyword>
<keyword evidence="5" id="KW-1185">Reference proteome</keyword>
<evidence type="ECO:0000256" key="1">
    <source>
        <dbReference type="SAM" id="MobiDB-lite"/>
    </source>
</evidence>
<feature type="transmembrane region" description="Helical" evidence="2">
    <location>
        <begin position="71"/>
        <end position="88"/>
    </location>
</feature>
<gene>
    <name evidence="4" type="ORF">GCM10009663_01560</name>
</gene>
<dbReference type="Proteomes" id="UP001499987">
    <property type="component" value="Unassembled WGS sequence"/>
</dbReference>
<keyword evidence="2" id="KW-0472">Membrane</keyword>
<feature type="transmembrane region" description="Helical" evidence="2">
    <location>
        <begin position="108"/>
        <end position="131"/>
    </location>
</feature>
<evidence type="ECO:0000313" key="4">
    <source>
        <dbReference type="EMBL" id="GAA1069369.1"/>
    </source>
</evidence>
<feature type="transmembrane region" description="Helical" evidence="2">
    <location>
        <begin position="245"/>
        <end position="264"/>
    </location>
</feature>
<feature type="transmembrane region" description="Helical" evidence="2">
    <location>
        <begin position="360"/>
        <end position="382"/>
    </location>
</feature>
<keyword evidence="4" id="KW-0012">Acyltransferase</keyword>
<feature type="transmembrane region" description="Helical" evidence="2">
    <location>
        <begin position="270"/>
        <end position="287"/>
    </location>
</feature>
<reference evidence="5" key="1">
    <citation type="journal article" date="2019" name="Int. J. Syst. Evol. Microbiol.">
        <title>The Global Catalogue of Microorganisms (GCM) 10K type strain sequencing project: providing services to taxonomists for standard genome sequencing and annotation.</title>
        <authorList>
            <consortium name="The Broad Institute Genomics Platform"/>
            <consortium name="The Broad Institute Genome Sequencing Center for Infectious Disease"/>
            <person name="Wu L."/>
            <person name="Ma J."/>
        </authorList>
    </citation>
    <scope>NUCLEOTIDE SEQUENCE [LARGE SCALE GENOMIC DNA]</scope>
    <source>
        <strain evidence="5">JCM 13002</strain>
    </source>
</reference>
<evidence type="ECO:0000256" key="2">
    <source>
        <dbReference type="SAM" id="Phobius"/>
    </source>
</evidence>
<feature type="transmembrane region" description="Helical" evidence="2">
    <location>
        <begin position="173"/>
        <end position="189"/>
    </location>
</feature>
<name>A0ABP4DU76_9ACTN</name>
<dbReference type="GO" id="GO:0016746">
    <property type="term" value="F:acyltransferase activity"/>
    <property type="evidence" value="ECO:0007669"/>
    <property type="project" value="UniProtKB-KW"/>
</dbReference>
<dbReference type="InterPro" id="IPR002656">
    <property type="entry name" value="Acyl_transf_3_dom"/>
</dbReference>
<evidence type="ECO:0000259" key="3">
    <source>
        <dbReference type="Pfam" id="PF01757"/>
    </source>
</evidence>
<comment type="caution">
    <text evidence="4">The sequence shown here is derived from an EMBL/GenBank/DDBJ whole genome shotgun (WGS) entry which is preliminary data.</text>
</comment>
<protein>
    <submittedName>
        <fullName evidence="4">Acyltransferase</fullName>
    </submittedName>
</protein>
<feature type="transmembrane region" description="Helical" evidence="2">
    <location>
        <begin position="299"/>
        <end position="317"/>
    </location>
</feature>
<feature type="transmembrane region" description="Helical" evidence="2">
    <location>
        <begin position="196"/>
        <end position="215"/>
    </location>
</feature>
<keyword evidence="4" id="KW-0808">Transferase</keyword>
<feature type="transmembrane region" description="Helical" evidence="2">
    <location>
        <begin position="394"/>
        <end position="417"/>
    </location>
</feature>
<dbReference type="InterPro" id="IPR050879">
    <property type="entry name" value="Acyltransferase_3"/>
</dbReference>
<dbReference type="EMBL" id="BAAALD010000001">
    <property type="protein sequence ID" value="GAA1069369.1"/>
    <property type="molecule type" value="Genomic_DNA"/>
</dbReference>
<feature type="region of interest" description="Disordered" evidence="1">
    <location>
        <begin position="1"/>
        <end position="25"/>
    </location>
</feature>
<evidence type="ECO:0000313" key="5">
    <source>
        <dbReference type="Proteomes" id="UP001499987"/>
    </source>
</evidence>
<dbReference type="PANTHER" id="PTHR23028">
    <property type="entry name" value="ACETYLTRANSFERASE"/>
    <property type="match status" value="1"/>
</dbReference>
<dbReference type="PANTHER" id="PTHR23028:SF131">
    <property type="entry name" value="BLR2367 PROTEIN"/>
    <property type="match status" value="1"/>
</dbReference>